<dbReference type="InterPro" id="IPR014710">
    <property type="entry name" value="RmlC-like_jellyroll"/>
</dbReference>
<evidence type="ECO:0000259" key="5">
    <source>
        <dbReference type="PROSITE" id="PS51063"/>
    </source>
</evidence>
<dbReference type="PROSITE" id="PS50042">
    <property type="entry name" value="CNMP_BINDING_3"/>
    <property type="match status" value="1"/>
</dbReference>
<keyword evidence="1" id="KW-0805">Transcription regulation</keyword>
<keyword evidence="3" id="KW-0804">Transcription</keyword>
<dbReference type="EMBL" id="JAXCLX010000002">
    <property type="protein sequence ID" value="MDY0873200.1"/>
    <property type="molecule type" value="Genomic_DNA"/>
</dbReference>
<organism evidence="6 7">
    <name type="scientific">Dongia rigui</name>
    <dbReference type="NCBI Taxonomy" id="940149"/>
    <lineage>
        <taxon>Bacteria</taxon>
        <taxon>Pseudomonadati</taxon>
        <taxon>Pseudomonadota</taxon>
        <taxon>Alphaproteobacteria</taxon>
        <taxon>Rhodospirillales</taxon>
        <taxon>Dongiaceae</taxon>
        <taxon>Dongia</taxon>
    </lineage>
</organism>
<dbReference type="SMART" id="SM00100">
    <property type="entry name" value="cNMP"/>
    <property type="match status" value="1"/>
</dbReference>
<reference evidence="6 7" key="1">
    <citation type="journal article" date="2013" name="Antonie Van Leeuwenhoek">
        <title>Dongia rigui sp. nov., isolated from freshwater of a large wetland in Korea.</title>
        <authorList>
            <person name="Baik K.S."/>
            <person name="Hwang Y.M."/>
            <person name="Choi J.S."/>
            <person name="Kwon J."/>
            <person name="Seong C.N."/>
        </authorList>
    </citation>
    <scope>NUCLEOTIDE SEQUENCE [LARGE SCALE GENOMIC DNA]</scope>
    <source>
        <strain evidence="6 7">04SU4-P</strain>
    </source>
</reference>
<dbReference type="PANTHER" id="PTHR24567:SF74">
    <property type="entry name" value="HTH-TYPE TRANSCRIPTIONAL REGULATOR ARCR"/>
    <property type="match status" value="1"/>
</dbReference>
<keyword evidence="2" id="KW-0238">DNA-binding</keyword>
<dbReference type="PROSITE" id="PS51063">
    <property type="entry name" value="HTH_CRP_2"/>
    <property type="match status" value="1"/>
</dbReference>
<protein>
    <submittedName>
        <fullName evidence="6">Helix-turn-helix domain-containing protein</fullName>
    </submittedName>
</protein>
<comment type="caution">
    <text evidence="6">The sequence shown here is derived from an EMBL/GenBank/DDBJ whole genome shotgun (WGS) entry which is preliminary data.</text>
</comment>
<dbReference type="PANTHER" id="PTHR24567">
    <property type="entry name" value="CRP FAMILY TRANSCRIPTIONAL REGULATORY PROTEIN"/>
    <property type="match status" value="1"/>
</dbReference>
<feature type="domain" description="HTH crp-type" evidence="5">
    <location>
        <begin position="155"/>
        <end position="224"/>
    </location>
</feature>
<evidence type="ECO:0000256" key="3">
    <source>
        <dbReference type="ARBA" id="ARBA00023163"/>
    </source>
</evidence>
<dbReference type="SUPFAM" id="SSF51206">
    <property type="entry name" value="cAMP-binding domain-like"/>
    <property type="match status" value="1"/>
</dbReference>
<sequence>MPHSSVSPLLDLSLFDGLSADARTKLQAHCFVQTEPADAVLFEQGQMAQFLHVILQGRVALVGEAPATDGRSAPDDGAIIEMFGPGEALILAAVLLNMPYMMSAHVMAVSRIAFVPATLVRELLDQEAAFAKATSLMLARHWRLLSRQLKDQKLRSGGQRLARYLLSLTQGIHTGPATFDLPIDRRSLASWLGMTAENLSRSLTQLKPLGVEVSGRHAQVADVATLRAFSAEDDLR</sequence>
<dbReference type="Pfam" id="PF00027">
    <property type="entry name" value="cNMP_binding"/>
    <property type="match status" value="1"/>
</dbReference>
<dbReference type="InterPro" id="IPR050397">
    <property type="entry name" value="Env_Response_Regulators"/>
</dbReference>
<proteinExistence type="predicted"/>
<dbReference type="InterPro" id="IPR036388">
    <property type="entry name" value="WH-like_DNA-bd_sf"/>
</dbReference>
<dbReference type="InterPro" id="IPR036390">
    <property type="entry name" value="WH_DNA-bd_sf"/>
</dbReference>
<dbReference type="InterPro" id="IPR018490">
    <property type="entry name" value="cNMP-bd_dom_sf"/>
</dbReference>
<name>A0ABU5E1X0_9PROT</name>
<dbReference type="SUPFAM" id="SSF46785">
    <property type="entry name" value="Winged helix' DNA-binding domain"/>
    <property type="match status" value="1"/>
</dbReference>
<dbReference type="Proteomes" id="UP001271769">
    <property type="component" value="Unassembled WGS sequence"/>
</dbReference>
<evidence type="ECO:0000256" key="2">
    <source>
        <dbReference type="ARBA" id="ARBA00023125"/>
    </source>
</evidence>
<accession>A0ABU5E1X0</accession>
<dbReference type="Gene3D" id="1.10.10.10">
    <property type="entry name" value="Winged helix-like DNA-binding domain superfamily/Winged helix DNA-binding domain"/>
    <property type="match status" value="1"/>
</dbReference>
<dbReference type="CDD" id="cd00038">
    <property type="entry name" value="CAP_ED"/>
    <property type="match status" value="1"/>
</dbReference>
<dbReference type="Pfam" id="PF13545">
    <property type="entry name" value="HTH_Crp_2"/>
    <property type="match status" value="1"/>
</dbReference>
<evidence type="ECO:0000256" key="1">
    <source>
        <dbReference type="ARBA" id="ARBA00023015"/>
    </source>
</evidence>
<keyword evidence="7" id="KW-1185">Reference proteome</keyword>
<feature type="domain" description="Cyclic nucleotide-binding" evidence="4">
    <location>
        <begin position="14"/>
        <end position="124"/>
    </location>
</feature>
<evidence type="ECO:0000313" key="7">
    <source>
        <dbReference type="Proteomes" id="UP001271769"/>
    </source>
</evidence>
<gene>
    <name evidence="6" type="ORF">SMD31_14760</name>
</gene>
<evidence type="ECO:0000313" key="6">
    <source>
        <dbReference type="EMBL" id="MDY0873200.1"/>
    </source>
</evidence>
<dbReference type="InterPro" id="IPR000595">
    <property type="entry name" value="cNMP-bd_dom"/>
</dbReference>
<dbReference type="Gene3D" id="2.60.120.10">
    <property type="entry name" value="Jelly Rolls"/>
    <property type="match status" value="1"/>
</dbReference>
<dbReference type="RefSeq" id="WP_320501662.1">
    <property type="nucleotide sequence ID" value="NZ_JAXCLX010000002.1"/>
</dbReference>
<evidence type="ECO:0000259" key="4">
    <source>
        <dbReference type="PROSITE" id="PS50042"/>
    </source>
</evidence>
<dbReference type="InterPro" id="IPR012318">
    <property type="entry name" value="HTH_CRP"/>
</dbReference>